<dbReference type="Pfam" id="PF00244">
    <property type="entry name" value="14-3-3"/>
    <property type="match status" value="1"/>
</dbReference>
<dbReference type="InterPro" id="IPR036815">
    <property type="entry name" value="14-3-3_dom_sf"/>
</dbReference>
<proteinExistence type="inferred from homology"/>
<dbReference type="InterPro" id="IPR000308">
    <property type="entry name" value="14-3-3"/>
</dbReference>
<accession>A0A286UPE4</accession>
<dbReference type="EMBL" id="NBII01000003">
    <property type="protein sequence ID" value="PAV21384.1"/>
    <property type="molecule type" value="Genomic_DNA"/>
</dbReference>
<evidence type="ECO:0000259" key="3">
    <source>
        <dbReference type="SMART" id="SM00101"/>
    </source>
</evidence>
<evidence type="ECO:0000313" key="4">
    <source>
        <dbReference type="EMBL" id="PAV21384.1"/>
    </source>
</evidence>
<keyword evidence="5" id="KW-1185">Reference proteome</keyword>
<dbReference type="AlphaFoldDB" id="A0A286UPE4"/>
<dbReference type="Proteomes" id="UP000217199">
    <property type="component" value="Unassembled WGS sequence"/>
</dbReference>
<dbReference type="PANTHER" id="PTHR18860">
    <property type="entry name" value="14-3-3 PROTEIN"/>
    <property type="match status" value="1"/>
</dbReference>
<sequence length="256" mass="29569">MATSREECIYLAKVAESVERYNEMLEYMKNIVKLANAQLTIEERSLLSVAYKNLTGSLRNSWRIIVHIQELESSKSTAKDKELCLIQLERSRVECEVRDTCEDVLNLLSKTLIPSARPGDETVFYYKMKGDYYRYLTEFSRGDVRKNFASSSLDAYKIAYKLAMATLDATHPTRLGLALNFSVYYRDVLNSPERACHLAKHAMDEAVAVLDQMPDVTYRDSLMILQLLRDNLTLWFKEIQERDEAESKEHVQHSVS</sequence>
<feature type="site" description="Interaction with phosphoserine on interacting protein" evidence="2">
    <location>
        <position position="59"/>
    </location>
</feature>
<organism evidence="4 5">
    <name type="scientific">Pyrrhoderma noxium</name>
    <dbReference type="NCBI Taxonomy" id="2282107"/>
    <lineage>
        <taxon>Eukaryota</taxon>
        <taxon>Fungi</taxon>
        <taxon>Dikarya</taxon>
        <taxon>Basidiomycota</taxon>
        <taxon>Agaricomycotina</taxon>
        <taxon>Agaricomycetes</taxon>
        <taxon>Hymenochaetales</taxon>
        <taxon>Hymenochaetaceae</taxon>
        <taxon>Pyrrhoderma</taxon>
    </lineage>
</organism>
<dbReference type="STRING" id="2282107.A0A286UPE4"/>
<feature type="domain" description="14-3-3" evidence="3">
    <location>
        <begin position="5"/>
        <end position="249"/>
    </location>
</feature>
<evidence type="ECO:0000256" key="1">
    <source>
        <dbReference type="ARBA" id="ARBA00006141"/>
    </source>
</evidence>
<dbReference type="Gene3D" id="1.20.190.20">
    <property type="entry name" value="14-3-3 domain"/>
    <property type="match status" value="1"/>
</dbReference>
<comment type="similarity">
    <text evidence="1">Belongs to the 14-3-3 family.</text>
</comment>
<dbReference type="OrthoDB" id="10260625at2759"/>
<evidence type="ECO:0000313" key="5">
    <source>
        <dbReference type="Proteomes" id="UP000217199"/>
    </source>
</evidence>
<dbReference type="SUPFAM" id="SSF48445">
    <property type="entry name" value="14-3-3 protein"/>
    <property type="match status" value="1"/>
</dbReference>
<gene>
    <name evidence="4" type="ORF">PNOK_0401100</name>
</gene>
<dbReference type="InParanoid" id="A0A286UPE4"/>
<reference evidence="4 5" key="1">
    <citation type="journal article" date="2017" name="Mol. Ecol.">
        <title>Comparative and population genomic landscape of Phellinus noxius: A hypervariable fungus causing root rot in trees.</title>
        <authorList>
            <person name="Chung C.L."/>
            <person name="Lee T.J."/>
            <person name="Akiba M."/>
            <person name="Lee H.H."/>
            <person name="Kuo T.H."/>
            <person name="Liu D."/>
            <person name="Ke H.M."/>
            <person name="Yokoi T."/>
            <person name="Roa M.B."/>
            <person name="Lu M.J."/>
            <person name="Chang Y.Y."/>
            <person name="Ann P.J."/>
            <person name="Tsai J.N."/>
            <person name="Chen C.Y."/>
            <person name="Tzean S.S."/>
            <person name="Ota Y."/>
            <person name="Hattori T."/>
            <person name="Sahashi N."/>
            <person name="Liou R.F."/>
            <person name="Kikuchi T."/>
            <person name="Tsai I.J."/>
        </authorList>
    </citation>
    <scope>NUCLEOTIDE SEQUENCE [LARGE SCALE GENOMIC DNA]</scope>
    <source>
        <strain evidence="4 5">FFPRI411160</strain>
    </source>
</reference>
<dbReference type="InterPro" id="IPR023410">
    <property type="entry name" value="14-3-3_domain"/>
</dbReference>
<feature type="site" description="Interaction with phosphoserine on interacting protein" evidence="2">
    <location>
        <position position="134"/>
    </location>
</feature>
<name>A0A286UPE4_9AGAM</name>
<dbReference type="FunCoup" id="A0A286UPE4">
    <property type="interactions" value="357"/>
</dbReference>
<comment type="caution">
    <text evidence="4">The sequence shown here is derived from an EMBL/GenBank/DDBJ whole genome shotgun (WGS) entry which is preliminary data.</text>
</comment>
<dbReference type="SMART" id="SM00101">
    <property type="entry name" value="14_3_3"/>
    <property type="match status" value="1"/>
</dbReference>
<dbReference type="PRINTS" id="PR00305">
    <property type="entry name" value="1433ZETA"/>
</dbReference>
<protein>
    <recommendedName>
        <fullName evidence="3">14-3-3 domain-containing protein</fullName>
    </recommendedName>
</protein>
<dbReference type="PIRSF" id="PIRSF000868">
    <property type="entry name" value="14-3-3"/>
    <property type="match status" value="1"/>
</dbReference>
<evidence type="ECO:0000256" key="2">
    <source>
        <dbReference type="PIRSR" id="PIRSR000868-1"/>
    </source>
</evidence>